<keyword evidence="3" id="KW-1185">Reference proteome</keyword>
<accession>A0A915DAR4</accession>
<evidence type="ECO:0000256" key="2">
    <source>
        <dbReference type="SAM" id="Phobius"/>
    </source>
</evidence>
<protein>
    <submittedName>
        <fullName evidence="4">Uncharacterized protein</fullName>
    </submittedName>
</protein>
<keyword evidence="2" id="KW-0812">Transmembrane</keyword>
<evidence type="ECO:0000313" key="4">
    <source>
        <dbReference type="WBParaSite" id="jg1728"/>
    </source>
</evidence>
<keyword evidence="2" id="KW-1133">Transmembrane helix</keyword>
<dbReference type="AlphaFoldDB" id="A0A915DAR4"/>
<evidence type="ECO:0000256" key="1">
    <source>
        <dbReference type="SAM" id="MobiDB-lite"/>
    </source>
</evidence>
<feature type="transmembrane region" description="Helical" evidence="2">
    <location>
        <begin position="41"/>
        <end position="61"/>
    </location>
</feature>
<evidence type="ECO:0000313" key="3">
    <source>
        <dbReference type="Proteomes" id="UP000887574"/>
    </source>
</evidence>
<feature type="compositionally biased region" description="Basic and acidic residues" evidence="1">
    <location>
        <begin position="168"/>
        <end position="180"/>
    </location>
</feature>
<proteinExistence type="predicted"/>
<organism evidence="3 4">
    <name type="scientific">Ditylenchus dipsaci</name>
    <dbReference type="NCBI Taxonomy" id="166011"/>
    <lineage>
        <taxon>Eukaryota</taxon>
        <taxon>Metazoa</taxon>
        <taxon>Ecdysozoa</taxon>
        <taxon>Nematoda</taxon>
        <taxon>Chromadorea</taxon>
        <taxon>Rhabditida</taxon>
        <taxon>Tylenchina</taxon>
        <taxon>Tylenchomorpha</taxon>
        <taxon>Sphaerularioidea</taxon>
        <taxon>Anguinidae</taxon>
        <taxon>Anguininae</taxon>
        <taxon>Ditylenchus</taxon>
    </lineage>
</organism>
<reference evidence="4" key="1">
    <citation type="submission" date="2022-11" db="UniProtKB">
        <authorList>
            <consortium name="WormBaseParasite"/>
        </authorList>
    </citation>
    <scope>IDENTIFICATION</scope>
</reference>
<name>A0A915DAR4_9BILA</name>
<dbReference type="Proteomes" id="UP000887574">
    <property type="component" value="Unplaced"/>
</dbReference>
<keyword evidence="2" id="KW-0472">Membrane</keyword>
<dbReference type="WBParaSite" id="jg1728">
    <property type="protein sequence ID" value="jg1728"/>
    <property type="gene ID" value="jg1728"/>
</dbReference>
<feature type="transmembrane region" description="Helical" evidence="2">
    <location>
        <begin position="96"/>
        <end position="119"/>
    </location>
</feature>
<sequence>MKKLLLPQLFSASLVTCNEIIPRTFENFDFGMHSKSVHQLIAAGAVIALISILIVAAVVYFDATPCIAETTEMFAVSSSQWKVIRKPKRSLTTREVLFAPCPMTLSTVSTLCSMMLLLMSDQTKICVLLLQFPVHTLQRKNEENETSNKGISVSWSSSQISTAINRNKNRESEKDKKQEEMADSPAFHRQSRNAIRSPRERTRQLLHFQSIIALLKLASCFIGAA</sequence>
<feature type="region of interest" description="Disordered" evidence="1">
    <location>
        <begin position="164"/>
        <end position="198"/>
    </location>
</feature>